<gene>
    <name evidence="2" type="ORF">AB1Y20_005209</name>
</gene>
<feature type="region of interest" description="Disordered" evidence="1">
    <location>
        <begin position="99"/>
        <end position="147"/>
    </location>
</feature>
<accession>A0AB34J5L3</accession>
<evidence type="ECO:0000256" key="1">
    <source>
        <dbReference type="SAM" id="MobiDB-lite"/>
    </source>
</evidence>
<dbReference type="AlphaFoldDB" id="A0AB34J5L3"/>
<evidence type="ECO:0000313" key="2">
    <source>
        <dbReference type="EMBL" id="KAL1511928.1"/>
    </source>
</evidence>
<comment type="caution">
    <text evidence="2">The sequence shown here is derived from an EMBL/GenBank/DDBJ whole genome shotgun (WGS) entry which is preliminary data.</text>
</comment>
<sequence length="275" mass="29852">MDHGSTSSPATFHANINLGNGHQAFGATPFLAPCSGRASSGVRSIGDGLASGPQPPAPRKPITKWKTMRRSLPKEAWALTAANAAAAAAQIALMPMEVDSEHLPPPDPGRPCQPQPQEQSSEAQPQPTPMPTQPQAQQRSRARRKAQLQHLPAPFVEDVVSIELDTICEIHVQQTSVVLSCFPYAVLVWKRQRRQHDGARRAYVREVLVLAVRLLPIFMFAFDGATTLALAGVSLQSKHADPFTNEHTDDLASRHSPLTHHYTLAPIDLLSLCTA</sequence>
<feature type="compositionally biased region" description="Low complexity" evidence="1">
    <location>
        <begin position="115"/>
        <end position="125"/>
    </location>
</feature>
<organism evidence="2 3">
    <name type="scientific">Prymnesium parvum</name>
    <name type="common">Toxic golden alga</name>
    <dbReference type="NCBI Taxonomy" id="97485"/>
    <lineage>
        <taxon>Eukaryota</taxon>
        <taxon>Haptista</taxon>
        <taxon>Haptophyta</taxon>
        <taxon>Prymnesiophyceae</taxon>
        <taxon>Prymnesiales</taxon>
        <taxon>Prymnesiaceae</taxon>
        <taxon>Prymnesium</taxon>
    </lineage>
</organism>
<name>A0AB34J5L3_PRYPA</name>
<dbReference type="Proteomes" id="UP001515480">
    <property type="component" value="Unassembled WGS sequence"/>
</dbReference>
<dbReference type="EMBL" id="JBGBPQ010000013">
    <property type="protein sequence ID" value="KAL1511928.1"/>
    <property type="molecule type" value="Genomic_DNA"/>
</dbReference>
<keyword evidence="3" id="KW-1185">Reference proteome</keyword>
<feature type="region of interest" description="Disordered" evidence="1">
    <location>
        <begin position="37"/>
        <end position="65"/>
    </location>
</feature>
<reference evidence="2 3" key="1">
    <citation type="journal article" date="2024" name="Science">
        <title>Giant polyketide synthase enzymes in the biosynthesis of giant marine polyether toxins.</title>
        <authorList>
            <person name="Fallon T.R."/>
            <person name="Shende V.V."/>
            <person name="Wierzbicki I.H."/>
            <person name="Pendleton A.L."/>
            <person name="Watervoot N.F."/>
            <person name="Auber R.P."/>
            <person name="Gonzalez D.J."/>
            <person name="Wisecaver J.H."/>
            <person name="Moore B.S."/>
        </authorList>
    </citation>
    <scope>NUCLEOTIDE SEQUENCE [LARGE SCALE GENOMIC DNA]</scope>
    <source>
        <strain evidence="2 3">12B1</strain>
    </source>
</reference>
<protein>
    <submittedName>
        <fullName evidence="2">Uncharacterized protein</fullName>
    </submittedName>
</protein>
<proteinExistence type="predicted"/>
<evidence type="ECO:0000313" key="3">
    <source>
        <dbReference type="Proteomes" id="UP001515480"/>
    </source>
</evidence>
<feature type="compositionally biased region" description="Pro residues" evidence="1">
    <location>
        <begin position="105"/>
        <end position="114"/>
    </location>
</feature>